<keyword evidence="2" id="KW-1185">Reference proteome</keyword>
<organism evidence="1 2">
    <name type="scientific">Phytophthora oleae</name>
    <dbReference type="NCBI Taxonomy" id="2107226"/>
    <lineage>
        <taxon>Eukaryota</taxon>
        <taxon>Sar</taxon>
        <taxon>Stramenopiles</taxon>
        <taxon>Oomycota</taxon>
        <taxon>Peronosporomycetes</taxon>
        <taxon>Peronosporales</taxon>
        <taxon>Peronosporaceae</taxon>
        <taxon>Phytophthora</taxon>
    </lineage>
</organism>
<comment type="caution">
    <text evidence="1">The sequence shown here is derived from an EMBL/GenBank/DDBJ whole genome shotgun (WGS) entry which is preliminary data.</text>
</comment>
<evidence type="ECO:0000313" key="2">
    <source>
        <dbReference type="Proteomes" id="UP001632037"/>
    </source>
</evidence>
<dbReference type="AlphaFoldDB" id="A0ABD3FXF1"/>
<sequence>MMRKSSPSTSKDIVSAGDINVMALPESIEWAKDQPVRRELATPRDGVVTANVCAVPGSITIAMQDRTYVYGYGWNIHVAMRSNHRIIELNKGDVLLSRGDFAFSFAGSALTPVCIQGHVDTPYYHRTTFPGPEMVDLVDDMCDFDDLFCFVWNCPFRGA</sequence>
<evidence type="ECO:0000313" key="1">
    <source>
        <dbReference type="EMBL" id="KAL3671106.1"/>
    </source>
</evidence>
<proteinExistence type="predicted"/>
<dbReference type="Proteomes" id="UP001632037">
    <property type="component" value="Unassembled WGS sequence"/>
</dbReference>
<gene>
    <name evidence="1" type="ORF">V7S43_004288</name>
</gene>
<protein>
    <submittedName>
        <fullName evidence="1">Uncharacterized protein</fullName>
    </submittedName>
</protein>
<dbReference type="EMBL" id="JBIMZQ010000006">
    <property type="protein sequence ID" value="KAL3671106.1"/>
    <property type="molecule type" value="Genomic_DNA"/>
</dbReference>
<name>A0ABD3FXF1_9STRA</name>
<reference evidence="1 2" key="1">
    <citation type="submission" date="2024-09" db="EMBL/GenBank/DDBJ databases">
        <title>Genome sequencing and assembly of Phytophthora oleae, isolate VK10A, causative agent of rot of olive drupes.</title>
        <authorList>
            <person name="Conti Taguali S."/>
            <person name="Riolo M."/>
            <person name="La Spada F."/>
            <person name="Cacciola S.O."/>
            <person name="Dionisio G."/>
        </authorList>
    </citation>
    <scope>NUCLEOTIDE SEQUENCE [LARGE SCALE GENOMIC DNA]</scope>
    <source>
        <strain evidence="1 2">VK10A</strain>
    </source>
</reference>
<accession>A0ABD3FXF1</accession>